<dbReference type="GO" id="GO:0009073">
    <property type="term" value="P:aromatic amino acid family biosynthetic process"/>
    <property type="evidence" value="ECO:0007669"/>
    <property type="project" value="UniProtKB-KW"/>
</dbReference>
<evidence type="ECO:0000256" key="5">
    <source>
        <dbReference type="ARBA" id="ARBA00022679"/>
    </source>
</evidence>
<evidence type="ECO:0000256" key="6">
    <source>
        <dbReference type="ARBA" id="ARBA00022741"/>
    </source>
</evidence>
<dbReference type="InterPro" id="IPR023000">
    <property type="entry name" value="Shikimate_kinase_CS"/>
</dbReference>
<dbReference type="InterPro" id="IPR000623">
    <property type="entry name" value="Shikimate_kinase/TSH1"/>
</dbReference>
<evidence type="ECO:0000256" key="7">
    <source>
        <dbReference type="ARBA" id="ARBA00022777"/>
    </source>
</evidence>
<evidence type="ECO:0000313" key="11">
    <source>
        <dbReference type="EMBL" id="CAB4967974.1"/>
    </source>
</evidence>
<evidence type="ECO:0000256" key="8">
    <source>
        <dbReference type="ARBA" id="ARBA00022840"/>
    </source>
</evidence>
<dbReference type="PRINTS" id="PR01100">
    <property type="entry name" value="SHIKIMTKNASE"/>
</dbReference>
<evidence type="ECO:0000256" key="10">
    <source>
        <dbReference type="ARBA" id="ARBA00048567"/>
    </source>
</evidence>
<dbReference type="GO" id="GO:0008652">
    <property type="term" value="P:amino acid biosynthetic process"/>
    <property type="evidence" value="ECO:0007669"/>
    <property type="project" value="UniProtKB-KW"/>
</dbReference>
<dbReference type="CDD" id="cd00464">
    <property type="entry name" value="SK"/>
    <property type="match status" value="1"/>
</dbReference>
<comment type="catalytic activity">
    <reaction evidence="10">
        <text>shikimate + ATP = 3-phosphoshikimate + ADP + H(+)</text>
        <dbReference type="Rhea" id="RHEA:13121"/>
        <dbReference type="ChEBI" id="CHEBI:15378"/>
        <dbReference type="ChEBI" id="CHEBI:30616"/>
        <dbReference type="ChEBI" id="CHEBI:36208"/>
        <dbReference type="ChEBI" id="CHEBI:145989"/>
        <dbReference type="ChEBI" id="CHEBI:456216"/>
        <dbReference type="EC" id="2.7.1.71"/>
    </reaction>
</comment>
<dbReference type="SUPFAM" id="SSF52540">
    <property type="entry name" value="P-loop containing nucleoside triphosphate hydrolases"/>
    <property type="match status" value="1"/>
</dbReference>
<dbReference type="EMBL" id="CAFBOG010000002">
    <property type="protein sequence ID" value="CAB4967974.1"/>
    <property type="molecule type" value="Genomic_DNA"/>
</dbReference>
<protein>
    <recommendedName>
        <fullName evidence="3">shikimate kinase</fullName>
        <ecNumber evidence="3">2.7.1.71</ecNumber>
    </recommendedName>
</protein>
<evidence type="ECO:0000256" key="9">
    <source>
        <dbReference type="ARBA" id="ARBA00023141"/>
    </source>
</evidence>
<dbReference type="PANTHER" id="PTHR21087">
    <property type="entry name" value="SHIKIMATE KINASE"/>
    <property type="match status" value="1"/>
</dbReference>
<keyword evidence="7" id="KW-0418">Kinase</keyword>
<dbReference type="GO" id="GO:0005829">
    <property type="term" value="C:cytosol"/>
    <property type="evidence" value="ECO:0007669"/>
    <property type="project" value="TreeGrafter"/>
</dbReference>
<comment type="similarity">
    <text evidence="2">Belongs to the shikimate kinase family.</text>
</comment>
<dbReference type="GO" id="GO:0009423">
    <property type="term" value="P:chorismate biosynthetic process"/>
    <property type="evidence" value="ECO:0007669"/>
    <property type="project" value="UniProtKB-UniPathway"/>
</dbReference>
<comment type="pathway">
    <text evidence="1">Metabolic intermediate biosynthesis; chorismate biosynthesis; chorismate from D-erythrose 4-phosphate and phosphoenolpyruvate: step 5/7.</text>
</comment>
<evidence type="ECO:0000256" key="1">
    <source>
        <dbReference type="ARBA" id="ARBA00004842"/>
    </source>
</evidence>
<sequence length="173" mass="18294">MTGITEQHICLVGLSGSGKSTVGPILAGRLRLGACVDLDMVIEQRLGSSVSEIFAEKGEVAFRQCESEALQEALAGPVAVIATGGGVVLDQTNRILLSRQATVVWLRCSVTDLADRLTDADGSRPLLAGDLEFALHRLAEERNALYSSVSDFVIDVDGLDPQAVSEEVIQALS</sequence>
<evidence type="ECO:0000256" key="4">
    <source>
        <dbReference type="ARBA" id="ARBA00022605"/>
    </source>
</evidence>
<dbReference type="HAMAP" id="MF_00109">
    <property type="entry name" value="Shikimate_kinase"/>
    <property type="match status" value="1"/>
</dbReference>
<dbReference type="PANTHER" id="PTHR21087:SF16">
    <property type="entry name" value="SHIKIMATE KINASE 1, CHLOROPLASTIC"/>
    <property type="match status" value="1"/>
</dbReference>
<proteinExistence type="inferred from homology"/>
<dbReference type="EC" id="2.7.1.71" evidence="3"/>
<dbReference type="InterPro" id="IPR031322">
    <property type="entry name" value="Shikimate/glucono_kinase"/>
</dbReference>
<dbReference type="AlphaFoldDB" id="A0A6J7LQW8"/>
<dbReference type="UniPathway" id="UPA00053">
    <property type="reaction ID" value="UER00088"/>
</dbReference>
<keyword evidence="4" id="KW-0028">Amino-acid biosynthesis</keyword>
<gene>
    <name evidence="11" type="ORF">UFOPK3914_00027</name>
</gene>
<evidence type="ECO:0000256" key="3">
    <source>
        <dbReference type="ARBA" id="ARBA00012154"/>
    </source>
</evidence>
<keyword evidence="5" id="KW-0808">Transferase</keyword>
<keyword evidence="6" id="KW-0547">Nucleotide-binding</keyword>
<name>A0A6J7LQW8_9ZZZZ</name>
<dbReference type="Pfam" id="PF01202">
    <property type="entry name" value="SKI"/>
    <property type="match status" value="1"/>
</dbReference>
<organism evidence="11">
    <name type="scientific">freshwater metagenome</name>
    <dbReference type="NCBI Taxonomy" id="449393"/>
    <lineage>
        <taxon>unclassified sequences</taxon>
        <taxon>metagenomes</taxon>
        <taxon>ecological metagenomes</taxon>
    </lineage>
</organism>
<keyword evidence="8" id="KW-0067">ATP-binding</keyword>
<accession>A0A6J7LQW8</accession>
<dbReference type="PROSITE" id="PS01128">
    <property type="entry name" value="SHIKIMATE_KINASE"/>
    <property type="match status" value="1"/>
</dbReference>
<dbReference type="InterPro" id="IPR027417">
    <property type="entry name" value="P-loop_NTPase"/>
</dbReference>
<dbReference type="GO" id="GO:0004765">
    <property type="term" value="F:shikimate kinase activity"/>
    <property type="evidence" value="ECO:0007669"/>
    <property type="project" value="UniProtKB-EC"/>
</dbReference>
<dbReference type="Gene3D" id="3.40.50.300">
    <property type="entry name" value="P-loop containing nucleotide triphosphate hydrolases"/>
    <property type="match status" value="1"/>
</dbReference>
<evidence type="ECO:0000256" key="2">
    <source>
        <dbReference type="ARBA" id="ARBA00006997"/>
    </source>
</evidence>
<keyword evidence="9" id="KW-0057">Aromatic amino acid biosynthesis</keyword>
<dbReference type="GO" id="GO:0005524">
    <property type="term" value="F:ATP binding"/>
    <property type="evidence" value="ECO:0007669"/>
    <property type="project" value="UniProtKB-KW"/>
</dbReference>
<reference evidence="11" key="1">
    <citation type="submission" date="2020-05" db="EMBL/GenBank/DDBJ databases">
        <authorList>
            <person name="Chiriac C."/>
            <person name="Salcher M."/>
            <person name="Ghai R."/>
            <person name="Kavagutti S V."/>
        </authorList>
    </citation>
    <scope>NUCLEOTIDE SEQUENCE</scope>
</reference>